<dbReference type="PATRIC" id="fig|1543721.4.peg.1745"/>
<dbReference type="SUPFAM" id="SSF52172">
    <property type="entry name" value="CheY-like"/>
    <property type="match status" value="1"/>
</dbReference>
<gene>
    <name evidence="8" type="ORF">AAY24_08435</name>
</gene>
<dbReference type="Gene3D" id="3.40.50.2300">
    <property type="match status" value="1"/>
</dbReference>
<protein>
    <submittedName>
        <fullName evidence="8">Transcriptional regulator</fullName>
    </submittedName>
</protein>
<dbReference type="AlphaFoldDB" id="A0A0F7JZI1"/>
<dbReference type="InterPro" id="IPR036388">
    <property type="entry name" value="WH-like_DNA-bd_sf"/>
</dbReference>
<dbReference type="InterPro" id="IPR016032">
    <property type="entry name" value="Sig_transdc_resp-reg_C-effctor"/>
</dbReference>
<evidence type="ECO:0000256" key="2">
    <source>
        <dbReference type="ARBA" id="ARBA00023012"/>
    </source>
</evidence>
<feature type="modified residue" description="4-aspartylphosphate" evidence="4">
    <location>
        <position position="54"/>
    </location>
</feature>
<feature type="DNA-binding region" description="OmpR/PhoB-type" evidence="5">
    <location>
        <begin position="127"/>
        <end position="225"/>
    </location>
</feature>
<dbReference type="PROSITE" id="PS50110">
    <property type="entry name" value="RESPONSE_REGULATORY"/>
    <property type="match status" value="1"/>
</dbReference>
<proteinExistence type="predicted"/>
<dbReference type="GO" id="GO:0000156">
    <property type="term" value="F:phosphorelay response regulator activity"/>
    <property type="evidence" value="ECO:0007669"/>
    <property type="project" value="TreeGrafter"/>
</dbReference>
<evidence type="ECO:0000256" key="5">
    <source>
        <dbReference type="PROSITE-ProRule" id="PRU01091"/>
    </source>
</evidence>
<feature type="domain" description="Response regulatory" evidence="6">
    <location>
        <begin position="5"/>
        <end position="119"/>
    </location>
</feature>
<organism evidence="8 9">
    <name type="scientific">Sedimenticola thiotaurini</name>
    <dbReference type="NCBI Taxonomy" id="1543721"/>
    <lineage>
        <taxon>Bacteria</taxon>
        <taxon>Pseudomonadati</taxon>
        <taxon>Pseudomonadota</taxon>
        <taxon>Gammaproteobacteria</taxon>
        <taxon>Chromatiales</taxon>
        <taxon>Sedimenticolaceae</taxon>
        <taxon>Sedimenticola</taxon>
    </lineage>
</organism>
<dbReference type="Proteomes" id="UP000034410">
    <property type="component" value="Chromosome"/>
</dbReference>
<evidence type="ECO:0000259" key="7">
    <source>
        <dbReference type="PROSITE" id="PS51755"/>
    </source>
</evidence>
<dbReference type="SUPFAM" id="SSF46894">
    <property type="entry name" value="C-terminal effector domain of the bipartite response regulators"/>
    <property type="match status" value="1"/>
</dbReference>
<dbReference type="Gene3D" id="1.10.10.10">
    <property type="entry name" value="Winged helix-like DNA-binding domain superfamily/Winged helix DNA-binding domain"/>
    <property type="match status" value="1"/>
</dbReference>
<keyword evidence="1 4" id="KW-0597">Phosphoprotein</keyword>
<feature type="domain" description="OmpR/PhoB-type" evidence="7">
    <location>
        <begin position="127"/>
        <end position="225"/>
    </location>
</feature>
<name>A0A0F7JZI1_9GAMM</name>
<keyword evidence="3 5" id="KW-0238">DNA-binding</keyword>
<evidence type="ECO:0000313" key="8">
    <source>
        <dbReference type="EMBL" id="AKH20375.1"/>
    </source>
</evidence>
<evidence type="ECO:0000259" key="6">
    <source>
        <dbReference type="PROSITE" id="PS50110"/>
    </source>
</evidence>
<dbReference type="PANTHER" id="PTHR48111">
    <property type="entry name" value="REGULATOR OF RPOS"/>
    <property type="match status" value="1"/>
</dbReference>
<dbReference type="SMART" id="SM00862">
    <property type="entry name" value="Trans_reg_C"/>
    <property type="match status" value="1"/>
</dbReference>
<dbReference type="InterPro" id="IPR001867">
    <property type="entry name" value="OmpR/PhoB-type_DNA-bd"/>
</dbReference>
<dbReference type="GO" id="GO:0005829">
    <property type="term" value="C:cytosol"/>
    <property type="evidence" value="ECO:0007669"/>
    <property type="project" value="TreeGrafter"/>
</dbReference>
<evidence type="ECO:0000256" key="1">
    <source>
        <dbReference type="ARBA" id="ARBA00022553"/>
    </source>
</evidence>
<dbReference type="Gene3D" id="6.10.250.690">
    <property type="match status" value="1"/>
</dbReference>
<evidence type="ECO:0000256" key="4">
    <source>
        <dbReference type="PROSITE-ProRule" id="PRU00169"/>
    </source>
</evidence>
<dbReference type="GO" id="GO:0000976">
    <property type="term" value="F:transcription cis-regulatory region binding"/>
    <property type="evidence" value="ECO:0007669"/>
    <property type="project" value="TreeGrafter"/>
</dbReference>
<dbReference type="InterPro" id="IPR001789">
    <property type="entry name" value="Sig_transdc_resp-reg_receiver"/>
</dbReference>
<dbReference type="Pfam" id="PF00072">
    <property type="entry name" value="Response_reg"/>
    <property type="match status" value="1"/>
</dbReference>
<dbReference type="GO" id="GO:0032993">
    <property type="term" value="C:protein-DNA complex"/>
    <property type="evidence" value="ECO:0007669"/>
    <property type="project" value="TreeGrafter"/>
</dbReference>
<sequence length="235" mass="26351">MPNYRILLIDDDALLVQSLSGQLERERYIVVTEATAEKGLERAKSESFDAICLDVGLPDGNGIDVCSSLRRSGVNTPIIMLTGFDSDQDTILGLSAGASDYIAKPFRFSVLLARIRAQVRQHHQYDDVAINMGPYTFRPADKYLTVGDGRRIRLTDKEVAILKHLCRTEGVVSREELLDVVWGFDAGISTHTLETHIYRLRQKIDPLKDGRRMLITEPGGYRLNDGENHMSCRGE</sequence>
<dbReference type="RefSeq" id="WP_046859310.1">
    <property type="nucleotide sequence ID" value="NZ_CP011412.1"/>
</dbReference>
<dbReference type="GO" id="GO:0006355">
    <property type="term" value="P:regulation of DNA-templated transcription"/>
    <property type="evidence" value="ECO:0007669"/>
    <property type="project" value="InterPro"/>
</dbReference>
<dbReference type="OrthoDB" id="9802426at2"/>
<keyword evidence="2" id="KW-0902">Two-component regulatory system</keyword>
<accession>A0A0F7JZI1</accession>
<reference evidence="8 9" key="1">
    <citation type="journal article" date="2015" name="Genome Announc.">
        <title>Complete Genome Sequence of Sedimenticola thiotaurini Strain SIP-G1, a Polyphosphate- and Polyhydroxyalkanoate-Accumulating Sulfur-Oxidizing Gammaproteobacterium Isolated from Salt Marsh Sediments.</title>
        <authorList>
            <person name="Flood B.E."/>
            <person name="Jones D.S."/>
            <person name="Bailey J.V."/>
        </authorList>
    </citation>
    <scope>NUCLEOTIDE SEQUENCE [LARGE SCALE GENOMIC DNA]</scope>
    <source>
        <strain evidence="8 9">SIP-G1</strain>
    </source>
</reference>
<dbReference type="InterPro" id="IPR011006">
    <property type="entry name" value="CheY-like_superfamily"/>
</dbReference>
<dbReference type="SMART" id="SM00448">
    <property type="entry name" value="REC"/>
    <property type="match status" value="1"/>
</dbReference>
<keyword evidence="9" id="KW-1185">Reference proteome</keyword>
<evidence type="ECO:0000313" key="9">
    <source>
        <dbReference type="Proteomes" id="UP000034410"/>
    </source>
</evidence>
<dbReference type="PROSITE" id="PS51755">
    <property type="entry name" value="OMPR_PHOB"/>
    <property type="match status" value="1"/>
</dbReference>
<evidence type="ECO:0000256" key="3">
    <source>
        <dbReference type="ARBA" id="ARBA00023125"/>
    </source>
</evidence>
<dbReference type="InterPro" id="IPR039420">
    <property type="entry name" value="WalR-like"/>
</dbReference>
<dbReference type="CDD" id="cd00383">
    <property type="entry name" value="trans_reg_C"/>
    <property type="match status" value="1"/>
</dbReference>
<dbReference type="Pfam" id="PF00486">
    <property type="entry name" value="Trans_reg_C"/>
    <property type="match status" value="1"/>
</dbReference>
<dbReference type="EMBL" id="CP011412">
    <property type="protein sequence ID" value="AKH20375.1"/>
    <property type="molecule type" value="Genomic_DNA"/>
</dbReference>
<dbReference type="PANTHER" id="PTHR48111:SF40">
    <property type="entry name" value="PHOSPHATE REGULON TRANSCRIPTIONAL REGULATORY PROTEIN PHOB"/>
    <property type="match status" value="1"/>
</dbReference>
<dbReference type="KEGG" id="seds:AAY24_08435"/>